<protein>
    <submittedName>
        <fullName evidence="1">Uncharacterized protein</fullName>
    </submittedName>
</protein>
<dbReference type="Proteomes" id="UP000076066">
    <property type="component" value="Chromosome"/>
</dbReference>
<sequence length="60" mass="6873">MQISPRRGEGFHLIIIFIINKESKAELARFFIVSVPGRPLIKNDWIVLYGTLTPETGLLY</sequence>
<keyword evidence="2" id="KW-1185">Reference proteome</keyword>
<evidence type="ECO:0000313" key="2">
    <source>
        <dbReference type="Proteomes" id="UP000076066"/>
    </source>
</evidence>
<dbReference type="EMBL" id="CP014525">
    <property type="protein sequence ID" value="AMW33870.1"/>
    <property type="molecule type" value="Genomic_DNA"/>
</dbReference>
<name>A0A143DBH7_9PROT</name>
<reference evidence="1 2" key="1">
    <citation type="submission" date="2016-02" db="EMBL/GenBank/DDBJ databases">
        <title>Complete Genome of H5569, the type strain of the newly described species Haematospirillium jordaniae.</title>
        <authorList>
            <person name="Nicholson A.C."/>
            <person name="Humrighouse B.W."/>
            <person name="Loparov V."/>
            <person name="McQuiston J.R."/>
        </authorList>
    </citation>
    <scope>NUCLEOTIDE SEQUENCE [LARGE SCALE GENOMIC DNA]</scope>
    <source>
        <strain evidence="1 2">H5569</strain>
    </source>
</reference>
<accession>A0A143DBH7</accession>
<proteinExistence type="predicted"/>
<gene>
    <name evidence="1" type="ORF">AY555_00330</name>
</gene>
<organism evidence="1 2">
    <name type="scientific">Haematospirillum jordaniae</name>
    <dbReference type="NCBI Taxonomy" id="1549855"/>
    <lineage>
        <taxon>Bacteria</taxon>
        <taxon>Pseudomonadati</taxon>
        <taxon>Pseudomonadota</taxon>
        <taxon>Alphaproteobacteria</taxon>
        <taxon>Rhodospirillales</taxon>
        <taxon>Novispirillaceae</taxon>
        <taxon>Haematospirillum</taxon>
    </lineage>
</organism>
<dbReference type="KEGG" id="hjo:AY555_00330"/>
<evidence type="ECO:0000313" key="1">
    <source>
        <dbReference type="EMBL" id="AMW33870.1"/>
    </source>
</evidence>
<dbReference type="AlphaFoldDB" id="A0A143DBH7"/>